<keyword evidence="3 6" id="KW-1133">Transmembrane helix</keyword>
<feature type="transmembrane region" description="Helical" evidence="6">
    <location>
        <begin position="416"/>
        <end position="433"/>
    </location>
</feature>
<reference evidence="8 9" key="1">
    <citation type="submission" date="2012-01" db="EMBL/GenBank/DDBJ databases">
        <title>The Genome Sequence of Helcococcus kunzii ATCC 51366.</title>
        <authorList>
            <consortium name="The Broad Institute Genome Sequencing Platform"/>
            <person name="Earl A."/>
            <person name="Ward D."/>
            <person name="Feldgarden M."/>
            <person name="Gevers D."/>
            <person name="Huys G."/>
            <person name="Young S.K."/>
            <person name="Zeng Q."/>
            <person name="Gargeya S."/>
            <person name="Fitzgerald M."/>
            <person name="Haas B."/>
            <person name="Abouelleil A."/>
            <person name="Alvarado L."/>
            <person name="Arachchi H.M."/>
            <person name="Berlin A."/>
            <person name="Chapman S.B."/>
            <person name="Gearin G."/>
            <person name="Goldberg J."/>
            <person name="Griggs A."/>
            <person name="Gujja S."/>
            <person name="Hansen M."/>
            <person name="Heiman D."/>
            <person name="Howarth C."/>
            <person name="Larimer J."/>
            <person name="Lui A."/>
            <person name="MacDonald P.J.P."/>
            <person name="McCowen C."/>
            <person name="Montmayeur A."/>
            <person name="Murphy C."/>
            <person name="Neiman D."/>
            <person name="Pearson M."/>
            <person name="Priest M."/>
            <person name="Roberts A."/>
            <person name="Saif S."/>
            <person name="Shea T."/>
            <person name="Sisk P."/>
            <person name="Stolte C."/>
            <person name="Sykes S."/>
            <person name="Wortman J."/>
            <person name="Nusbaum C."/>
            <person name="Birren B."/>
        </authorList>
    </citation>
    <scope>NUCLEOTIDE SEQUENCE [LARGE SCALE GENOMIC DNA]</scope>
    <source>
        <strain evidence="8 9">ATCC 51366</strain>
    </source>
</reference>
<dbReference type="HOGENOM" id="CLU_335176_0_0_9"/>
<proteinExistence type="predicted"/>
<feature type="transmembrane region" description="Helical" evidence="6">
    <location>
        <begin position="645"/>
        <end position="675"/>
    </location>
</feature>
<feature type="transmembrane region" description="Helical" evidence="6">
    <location>
        <begin position="745"/>
        <end position="765"/>
    </location>
</feature>
<evidence type="ECO:0000256" key="5">
    <source>
        <dbReference type="SAM" id="Coils"/>
    </source>
</evidence>
<keyword evidence="9" id="KW-1185">Reference proteome</keyword>
<dbReference type="RefSeq" id="WP_005398799.1">
    <property type="nucleotide sequence ID" value="NZ_JH601088.1"/>
</dbReference>
<dbReference type="EMBL" id="AGEI01000024">
    <property type="protein sequence ID" value="EHR33240.1"/>
    <property type="molecule type" value="Genomic_DNA"/>
</dbReference>
<feature type="transmembrane region" description="Helical" evidence="6">
    <location>
        <begin position="362"/>
        <end position="383"/>
    </location>
</feature>
<sequence>MIKFELKKLYKQKKIIILLLFSILIAFYANHITTILGNTRYKYSQVDKKSMTLVSFKLTELSVFNLDKFDEDTKKEFDKDLKELDKYAFVDIPEKYKNDSNYISELRYNHISSSEYMRKKYDIKLDDNDLKNWKWTLFDNEYSKQNNTNSTSLPDSKISNNYARQFIHTADLTLGFPIIFLFIILFSNIISKENEENTSLFLQTQPLSYRKIILSKFASLLICSILYLIFVFLTTFVVFTLINGISFTGFREIYRVINKNIISYINSIRLIGKIILSYFAMMIFSSSLIILISSRVRNTIKTIGSILMFYFLLFVFTQKMEILQNNFNPIYMMDYLKVILGNIEIKYVGYLTENIEKLSSGLLPYIIYFIISLFFISISCLKLEKRHTIKEIKLRKNKNINLFNFEKIKITKQNGFIFYISCVVIIFVSMFIIDVSNNKNAESFLLSKEIIKQNKNFLEQNKKAYNDEKNAKNDIYKAIEESYLSEIRINENINDGYVNHDSKLYYENLNKNQEKLYNKSKDDILMHSYKFDFLKYSTLSNASYIENLALNEYSKNNISPLIRDYHISKFDEFINSDYENIIRNTNYVKSNSAIQNIQNFIELKNFNLQLIILSFLIIFLGYAYDKDKGNQIEFMFTQPIKRTKYNLYKLLSSVVVFIIITLAILSSLFIIGMIFEGLGEINYPIIHYDTLINPNQAFTENNLYFHIIPVWKYIFTNVGMLTLQSIFISCLTIFISIFSNKKLNVAFYTISIITVGIFITKLIPIESIKLVLPFTHFNAKEIADGSIRITQALTNYRTIYSVISLVSWSVLLFVLSNIFIKKNR</sequence>
<dbReference type="STRING" id="883114.HMPREF9709_01284"/>
<evidence type="ECO:0000256" key="2">
    <source>
        <dbReference type="ARBA" id="ARBA00022692"/>
    </source>
</evidence>
<comment type="subcellular location">
    <subcellularLocation>
        <location evidence="1">Membrane</location>
        <topology evidence="1">Multi-pass membrane protein</topology>
    </subcellularLocation>
</comment>
<dbReference type="GO" id="GO:0140359">
    <property type="term" value="F:ABC-type transporter activity"/>
    <property type="evidence" value="ECO:0007669"/>
    <property type="project" value="InterPro"/>
</dbReference>
<evidence type="ECO:0000256" key="1">
    <source>
        <dbReference type="ARBA" id="ARBA00004141"/>
    </source>
</evidence>
<dbReference type="InterPro" id="IPR013525">
    <property type="entry name" value="ABC2_TM"/>
</dbReference>
<feature type="transmembrane region" description="Helical" evidence="6">
    <location>
        <begin position="713"/>
        <end position="738"/>
    </location>
</feature>
<dbReference type="Proteomes" id="UP000004191">
    <property type="component" value="Unassembled WGS sequence"/>
</dbReference>
<feature type="transmembrane region" description="Helical" evidence="6">
    <location>
        <begin position="299"/>
        <end position="317"/>
    </location>
</feature>
<feature type="coiled-coil region" evidence="5">
    <location>
        <begin position="448"/>
        <end position="475"/>
    </location>
</feature>
<keyword evidence="5" id="KW-0175">Coiled coil</keyword>
<dbReference type="AlphaFoldDB" id="H3NPL2"/>
<feature type="transmembrane region" description="Helical" evidence="6">
    <location>
        <begin position="275"/>
        <end position="293"/>
    </location>
</feature>
<keyword evidence="4 6" id="KW-0472">Membrane</keyword>
<dbReference type="PANTHER" id="PTHR37305:SF1">
    <property type="entry name" value="MEMBRANE PROTEIN"/>
    <property type="match status" value="1"/>
</dbReference>
<name>H3NPL2_9FIRM</name>
<feature type="transmembrane region" description="Helical" evidence="6">
    <location>
        <begin position="329"/>
        <end position="350"/>
    </location>
</feature>
<feature type="transmembrane region" description="Helical" evidence="6">
    <location>
        <begin position="799"/>
        <end position="820"/>
    </location>
</feature>
<evidence type="ECO:0000313" key="8">
    <source>
        <dbReference type="EMBL" id="EHR33240.1"/>
    </source>
</evidence>
<feature type="transmembrane region" description="Helical" evidence="6">
    <location>
        <begin position="236"/>
        <end position="254"/>
    </location>
</feature>
<dbReference type="OrthoDB" id="1701684at2"/>
<dbReference type="GeneID" id="96999253"/>
<feature type="transmembrane region" description="Helical" evidence="6">
    <location>
        <begin position="172"/>
        <end position="191"/>
    </location>
</feature>
<gene>
    <name evidence="8" type="ORF">HMPREF9709_01284</name>
</gene>
<evidence type="ECO:0000256" key="4">
    <source>
        <dbReference type="ARBA" id="ARBA00023136"/>
    </source>
</evidence>
<dbReference type="eggNOG" id="COG1277">
    <property type="taxonomic scope" value="Bacteria"/>
</dbReference>
<feature type="transmembrane region" description="Helical" evidence="6">
    <location>
        <begin position="606"/>
        <end position="624"/>
    </location>
</feature>
<dbReference type="PANTHER" id="PTHR37305">
    <property type="entry name" value="INTEGRAL MEMBRANE PROTEIN-RELATED"/>
    <property type="match status" value="1"/>
</dbReference>
<evidence type="ECO:0000256" key="3">
    <source>
        <dbReference type="ARBA" id="ARBA00022989"/>
    </source>
</evidence>
<keyword evidence="2 6" id="KW-0812">Transmembrane</keyword>
<organism evidence="8 9">
    <name type="scientific">Helcococcus kunzii ATCC 51366</name>
    <dbReference type="NCBI Taxonomy" id="883114"/>
    <lineage>
        <taxon>Bacteria</taxon>
        <taxon>Bacillati</taxon>
        <taxon>Bacillota</taxon>
        <taxon>Tissierellia</taxon>
        <taxon>Tissierellales</taxon>
        <taxon>Peptoniphilaceae</taxon>
        <taxon>Helcococcus</taxon>
    </lineage>
</organism>
<accession>H3NPL2</accession>
<dbReference type="GO" id="GO:0016020">
    <property type="term" value="C:membrane"/>
    <property type="evidence" value="ECO:0007669"/>
    <property type="project" value="UniProtKB-SubCell"/>
</dbReference>
<evidence type="ECO:0000256" key="6">
    <source>
        <dbReference type="SAM" id="Phobius"/>
    </source>
</evidence>
<evidence type="ECO:0000313" key="9">
    <source>
        <dbReference type="Proteomes" id="UP000004191"/>
    </source>
</evidence>
<evidence type="ECO:0000259" key="7">
    <source>
        <dbReference type="Pfam" id="PF12698"/>
    </source>
</evidence>
<dbReference type="Pfam" id="PF12698">
    <property type="entry name" value="ABC2_membrane_3"/>
    <property type="match status" value="1"/>
</dbReference>
<feature type="domain" description="ABC-2 type transporter transmembrane" evidence="7">
    <location>
        <begin position="16"/>
        <end position="320"/>
    </location>
</feature>
<comment type="caution">
    <text evidence="8">The sequence shown here is derived from an EMBL/GenBank/DDBJ whole genome shotgun (WGS) entry which is preliminary data.</text>
</comment>
<protein>
    <recommendedName>
        <fullName evidence="7">ABC-2 type transporter transmembrane domain-containing protein</fullName>
    </recommendedName>
</protein>